<accession>A0A421B1W6</accession>
<evidence type="ECO:0000313" key="4">
    <source>
        <dbReference type="Proteomes" id="UP000282454"/>
    </source>
</evidence>
<keyword evidence="4" id="KW-1185">Reference proteome</keyword>
<evidence type="ECO:0008006" key="5">
    <source>
        <dbReference type="Google" id="ProtNLM"/>
    </source>
</evidence>
<dbReference type="PROSITE" id="PS51257">
    <property type="entry name" value="PROKAR_LIPOPROTEIN"/>
    <property type="match status" value="1"/>
</dbReference>
<dbReference type="Proteomes" id="UP000282454">
    <property type="component" value="Unassembled WGS sequence"/>
</dbReference>
<comment type="caution">
    <text evidence="3">The sequence shown here is derived from an EMBL/GenBank/DDBJ whole genome shotgun (WGS) entry which is preliminary data.</text>
</comment>
<evidence type="ECO:0000256" key="1">
    <source>
        <dbReference type="SAM" id="MobiDB-lite"/>
    </source>
</evidence>
<reference evidence="3 4" key="1">
    <citation type="submission" date="2018-10" db="EMBL/GenBank/DDBJ databases">
        <title>Genomic Encyclopedia of Archaeal and Bacterial Type Strains, Phase II (KMG-II): from individual species to whole genera.</title>
        <authorList>
            <person name="Goeker M."/>
        </authorList>
    </citation>
    <scope>NUCLEOTIDE SEQUENCE [LARGE SCALE GENOMIC DNA]</scope>
    <source>
        <strain evidence="3 4">DSM 45657</strain>
    </source>
</reference>
<dbReference type="AlphaFoldDB" id="A0A421B1W6"/>
<sequence length="231" mass="23857">MRTVRQGQAAAALVAVAAALGVAACTTISGGNTASGRAGSAVTDGSGKDRQAAERRGDRTEGSIVLGDLDRPKTAQELGAPFDPCKDLSWNDFPAQVRPDPAGPPNTPRLGEVAQDDAFDIRCVWSNHATAHIGTDGTSRTGRRFVVSIVWAAGDKLDADPTGKPDVEAKTWNGKAGLLRRVPANEDGKNCLGMARLGNGVGGAAVTDGRFGIDPCVVVEALMNAITARAR</sequence>
<dbReference type="EMBL" id="RCDD01000003">
    <property type="protein sequence ID" value="RLK58360.1"/>
    <property type="molecule type" value="Genomic_DNA"/>
</dbReference>
<dbReference type="OrthoDB" id="3692613at2"/>
<evidence type="ECO:0000313" key="3">
    <source>
        <dbReference type="EMBL" id="RLK58360.1"/>
    </source>
</evidence>
<protein>
    <recommendedName>
        <fullName evidence="5">DUF3558 domain-containing protein</fullName>
    </recommendedName>
</protein>
<name>A0A421B1W6_9PSEU</name>
<organism evidence="3 4">
    <name type="scientific">Actinokineospora cianjurensis</name>
    <dbReference type="NCBI Taxonomy" id="585224"/>
    <lineage>
        <taxon>Bacteria</taxon>
        <taxon>Bacillati</taxon>
        <taxon>Actinomycetota</taxon>
        <taxon>Actinomycetes</taxon>
        <taxon>Pseudonocardiales</taxon>
        <taxon>Pseudonocardiaceae</taxon>
        <taxon>Actinokineospora</taxon>
    </lineage>
</organism>
<proteinExistence type="predicted"/>
<feature type="chain" id="PRO_5039715506" description="DUF3558 domain-containing protein" evidence="2">
    <location>
        <begin position="24"/>
        <end position="231"/>
    </location>
</feature>
<keyword evidence="2" id="KW-0732">Signal</keyword>
<gene>
    <name evidence="3" type="ORF">CLV68_4458</name>
</gene>
<dbReference type="RefSeq" id="WP_147460108.1">
    <property type="nucleotide sequence ID" value="NZ_RCDD01000003.1"/>
</dbReference>
<feature type="region of interest" description="Disordered" evidence="1">
    <location>
        <begin position="33"/>
        <end position="94"/>
    </location>
</feature>
<feature type="signal peptide" evidence="2">
    <location>
        <begin position="1"/>
        <end position="23"/>
    </location>
</feature>
<evidence type="ECO:0000256" key="2">
    <source>
        <dbReference type="SAM" id="SignalP"/>
    </source>
</evidence>
<feature type="compositionally biased region" description="Basic and acidic residues" evidence="1">
    <location>
        <begin position="46"/>
        <end position="61"/>
    </location>
</feature>